<dbReference type="Pfam" id="PF06808">
    <property type="entry name" value="DctM"/>
    <property type="match status" value="1"/>
</dbReference>
<evidence type="ECO:0000256" key="3">
    <source>
        <dbReference type="ARBA" id="ARBA00022519"/>
    </source>
</evidence>
<evidence type="ECO:0000313" key="9">
    <source>
        <dbReference type="EMBL" id="MBU5625592.1"/>
    </source>
</evidence>
<feature type="domain" description="TRAP C4-dicarboxylate transport system permease DctM subunit" evidence="8">
    <location>
        <begin position="9"/>
        <end position="421"/>
    </location>
</feature>
<evidence type="ECO:0000256" key="6">
    <source>
        <dbReference type="ARBA" id="ARBA00023136"/>
    </source>
</evidence>
<organism evidence="9 10">
    <name type="scientific">Dysosmobacter acutus</name>
    <dbReference type="NCBI Taxonomy" id="2841504"/>
    <lineage>
        <taxon>Bacteria</taxon>
        <taxon>Bacillati</taxon>
        <taxon>Bacillota</taxon>
        <taxon>Clostridia</taxon>
        <taxon>Eubacteriales</taxon>
        <taxon>Oscillospiraceae</taxon>
        <taxon>Dysosmobacter</taxon>
    </lineage>
</organism>
<feature type="transmembrane region" description="Helical" evidence="7">
    <location>
        <begin position="43"/>
        <end position="66"/>
    </location>
</feature>
<keyword evidence="5 7" id="KW-1133">Transmembrane helix</keyword>
<dbReference type="RefSeq" id="WP_216557675.1">
    <property type="nucleotide sequence ID" value="NZ_JAHLQN010000001.1"/>
</dbReference>
<dbReference type="PANTHER" id="PTHR33362">
    <property type="entry name" value="SIALIC ACID TRAP TRANSPORTER PERMEASE PROTEIN SIAT-RELATED"/>
    <property type="match status" value="1"/>
</dbReference>
<keyword evidence="3" id="KW-0997">Cell inner membrane</keyword>
<feature type="transmembrane region" description="Helical" evidence="7">
    <location>
        <begin position="136"/>
        <end position="164"/>
    </location>
</feature>
<name>A0ABS6F5M2_9FIRM</name>
<dbReference type="EMBL" id="JAHLQN010000001">
    <property type="protein sequence ID" value="MBU5625592.1"/>
    <property type="molecule type" value="Genomic_DNA"/>
</dbReference>
<gene>
    <name evidence="9" type="ORF">KQI82_01420</name>
</gene>
<evidence type="ECO:0000256" key="7">
    <source>
        <dbReference type="SAM" id="Phobius"/>
    </source>
</evidence>
<dbReference type="PANTHER" id="PTHR33362:SF5">
    <property type="entry name" value="C4-DICARBOXYLATE TRAP TRANSPORTER LARGE PERMEASE PROTEIN DCTM"/>
    <property type="match status" value="1"/>
</dbReference>
<evidence type="ECO:0000256" key="5">
    <source>
        <dbReference type="ARBA" id="ARBA00022989"/>
    </source>
</evidence>
<keyword evidence="2" id="KW-1003">Cell membrane</keyword>
<evidence type="ECO:0000256" key="2">
    <source>
        <dbReference type="ARBA" id="ARBA00022475"/>
    </source>
</evidence>
<feature type="transmembrane region" description="Helical" evidence="7">
    <location>
        <begin position="277"/>
        <end position="298"/>
    </location>
</feature>
<dbReference type="NCBIfam" id="TIGR00786">
    <property type="entry name" value="dctM"/>
    <property type="match status" value="1"/>
</dbReference>
<feature type="transmembrane region" description="Helical" evidence="7">
    <location>
        <begin position="319"/>
        <end position="344"/>
    </location>
</feature>
<feature type="transmembrane region" description="Helical" evidence="7">
    <location>
        <begin position="247"/>
        <end position="265"/>
    </location>
</feature>
<feature type="transmembrane region" description="Helical" evidence="7">
    <location>
        <begin position="401"/>
        <end position="425"/>
    </location>
</feature>
<proteinExistence type="predicted"/>
<keyword evidence="10" id="KW-1185">Reference proteome</keyword>
<evidence type="ECO:0000256" key="1">
    <source>
        <dbReference type="ARBA" id="ARBA00004429"/>
    </source>
</evidence>
<evidence type="ECO:0000313" key="10">
    <source>
        <dbReference type="Proteomes" id="UP000787672"/>
    </source>
</evidence>
<feature type="transmembrane region" description="Helical" evidence="7">
    <location>
        <begin position="364"/>
        <end position="389"/>
    </location>
</feature>
<comment type="subcellular location">
    <subcellularLocation>
        <location evidence="1">Cell inner membrane</location>
        <topology evidence="1">Multi-pass membrane protein</topology>
    </subcellularLocation>
</comment>
<protein>
    <submittedName>
        <fullName evidence="9">TRAP transporter large permease</fullName>
    </submittedName>
</protein>
<feature type="transmembrane region" description="Helical" evidence="7">
    <location>
        <begin position="87"/>
        <end position="109"/>
    </location>
</feature>
<evidence type="ECO:0000256" key="4">
    <source>
        <dbReference type="ARBA" id="ARBA00022692"/>
    </source>
</evidence>
<evidence type="ECO:0000259" key="8">
    <source>
        <dbReference type="Pfam" id="PF06808"/>
    </source>
</evidence>
<comment type="caution">
    <text evidence="9">The sequence shown here is derived from an EMBL/GenBank/DDBJ whole genome shotgun (WGS) entry which is preliminary data.</text>
</comment>
<dbReference type="PIRSF" id="PIRSF006066">
    <property type="entry name" value="HI0050"/>
    <property type="match status" value="1"/>
</dbReference>
<sequence length="426" mass="45203">MIFKAILVFALLFLFMMLGTPMAVALGASTVITLLATTSLGITTIATACFSGLDSFPLLAVPFFILAGNLMKFGGLSTKILEFADALVGHIKGSLGMVSVVASMFFAALSGSSPATVSAIGSLTIPTMEKEGYDRAYATAINAAAGTIGVIIPPSIPFVIYGVVANTSISDMFKAGILPGVLIGVALMIVNYIAVSKNGYGLKNHASKKFSLGKLWRTLKETWLALMVPIIILGGIYAGIFTPTESAVVGIVYTLIIGAFAYRELTLATIYDAIRESVLVNGQTMFLVGFSMGFARFLTMSQIPASIAAKITALDNRILVLLMINLFLLVVGCFIDNISSMLILTPIFLPVVQSYGMTPVQFGIVMTVNLCIGFITPPYGANLFIASAISDVPIMRIAKKIMPMIFAMLIVLLMLTFIPAISTFAI</sequence>
<dbReference type="InterPro" id="IPR004681">
    <property type="entry name" value="TRAP_DctM"/>
</dbReference>
<accession>A0ABS6F5M2</accession>
<dbReference type="Proteomes" id="UP000787672">
    <property type="component" value="Unassembled WGS sequence"/>
</dbReference>
<keyword evidence="6 7" id="KW-0472">Membrane</keyword>
<keyword evidence="4 7" id="KW-0812">Transmembrane</keyword>
<feature type="transmembrane region" description="Helical" evidence="7">
    <location>
        <begin position="176"/>
        <end position="195"/>
    </location>
</feature>
<reference evidence="9 10" key="1">
    <citation type="submission" date="2021-06" db="EMBL/GenBank/DDBJ databases">
        <authorList>
            <person name="Sun Q."/>
            <person name="Li D."/>
        </authorList>
    </citation>
    <scope>NUCLEOTIDE SEQUENCE [LARGE SCALE GENOMIC DNA]</scope>
    <source>
        <strain evidence="9 10">MSJ-2</strain>
    </source>
</reference>
<feature type="transmembrane region" description="Helical" evidence="7">
    <location>
        <begin position="222"/>
        <end position="240"/>
    </location>
</feature>
<dbReference type="InterPro" id="IPR010656">
    <property type="entry name" value="DctM"/>
</dbReference>